<sequence>MRIIVQLFWLFMFSFLGEVTSKFITFISIPGSVLGMIFFFLALQFELIKLEQVEEAGEWLTDNMAILFVPAGVGLMTHFNILGDIWWQLLIIIFVSTILMLGFVGIIVQFMMRRTPGSAEDVEVKGMSYCD</sequence>
<name>A0A1S8KPI2_9LACT</name>
<evidence type="ECO:0000256" key="4">
    <source>
        <dbReference type="ARBA" id="ARBA00022989"/>
    </source>
</evidence>
<dbReference type="Proteomes" id="UP000190409">
    <property type="component" value="Unassembled WGS sequence"/>
</dbReference>
<evidence type="ECO:0000256" key="1">
    <source>
        <dbReference type="ARBA" id="ARBA00004651"/>
    </source>
</evidence>
<evidence type="ECO:0000256" key="6">
    <source>
        <dbReference type="SAM" id="Phobius"/>
    </source>
</evidence>
<evidence type="ECO:0000313" key="8">
    <source>
        <dbReference type="Proteomes" id="UP000190409"/>
    </source>
</evidence>
<keyword evidence="2" id="KW-1003">Cell membrane</keyword>
<comment type="caution">
    <text evidence="7">The sequence shown here is derived from an EMBL/GenBank/DDBJ whole genome shotgun (WGS) entry which is preliminary data.</text>
</comment>
<dbReference type="GO" id="GO:0005886">
    <property type="term" value="C:plasma membrane"/>
    <property type="evidence" value="ECO:0007669"/>
    <property type="project" value="UniProtKB-SubCell"/>
</dbReference>
<evidence type="ECO:0000256" key="5">
    <source>
        <dbReference type="ARBA" id="ARBA00023136"/>
    </source>
</evidence>
<protein>
    <submittedName>
        <fullName evidence="7">Murein hydrolase regulator LrgA</fullName>
    </submittedName>
</protein>
<dbReference type="InterPro" id="IPR005538">
    <property type="entry name" value="LrgA/CidA"/>
</dbReference>
<evidence type="ECO:0000256" key="2">
    <source>
        <dbReference type="ARBA" id="ARBA00022475"/>
    </source>
</evidence>
<reference evidence="7 8" key="1">
    <citation type="submission" date="2017-01" db="EMBL/GenBank/DDBJ databases">
        <title>Complete Genome Sequence of Dolosigranulum pigrum isolated from a Patient with interstitial lung disease.</title>
        <authorList>
            <person name="Mukhopadhyay R."/>
            <person name="Joaquin J."/>
            <person name="Hogue R."/>
            <person name="Fitzgerald S."/>
            <person name="Jospin G."/>
            <person name="Eisen J.A."/>
            <person name="Chaturvedi V."/>
        </authorList>
    </citation>
    <scope>NUCLEOTIDE SEQUENCE [LARGE SCALE GENOMIC DNA]</scope>
    <source>
        <strain evidence="7 8">15S00348</strain>
    </source>
</reference>
<organism evidence="7 8">
    <name type="scientific">Dolosigranulum pigrum</name>
    <dbReference type="NCBI Taxonomy" id="29394"/>
    <lineage>
        <taxon>Bacteria</taxon>
        <taxon>Bacillati</taxon>
        <taxon>Bacillota</taxon>
        <taxon>Bacilli</taxon>
        <taxon>Lactobacillales</taxon>
        <taxon>Carnobacteriaceae</taxon>
        <taxon>Dolosigranulum</taxon>
    </lineage>
</organism>
<proteinExistence type="predicted"/>
<evidence type="ECO:0000256" key="3">
    <source>
        <dbReference type="ARBA" id="ARBA00022692"/>
    </source>
</evidence>
<comment type="subcellular location">
    <subcellularLocation>
        <location evidence="1">Cell membrane</location>
        <topology evidence="1">Multi-pass membrane protein</topology>
    </subcellularLocation>
</comment>
<feature type="transmembrane region" description="Helical" evidence="6">
    <location>
        <begin position="85"/>
        <end position="108"/>
    </location>
</feature>
<keyword evidence="7" id="KW-0378">Hydrolase</keyword>
<dbReference type="PANTHER" id="PTHR33931">
    <property type="entry name" value="HOLIN-LIKE PROTEIN CIDA-RELATED"/>
    <property type="match status" value="1"/>
</dbReference>
<accession>A0A1S8KPI2</accession>
<keyword evidence="5 6" id="KW-0472">Membrane</keyword>
<gene>
    <name evidence="7" type="ORF">BWX42_07840</name>
</gene>
<dbReference type="AlphaFoldDB" id="A0A1S8KPI2"/>
<dbReference type="EMBL" id="MUYF01000003">
    <property type="protein sequence ID" value="OOL81612.1"/>
    <property type="molecule type" value="Genomic_DNA"/>
</dbReference>
<keyword evidence="3 6" id="KW-0812">Transmembrane</keyword>
<dbReference type="PANTHER" id="PTHR33931:SF2">
    <property type="entry name" value="HOLIN-LIKE PROTEIN CIDA"/>
    <property type="match status" value="1"/>
</dbReference>
<evidence type="ECO:0000313" key="7">
    <source>
        <dbReference type="EMBL" id="OOL81612.1"/>
    </source>
</evidence>
<keyword evidence="4 6" id="KW-1133">Transmembrane helix</keyword>
<dbReference type="Pfam" id="PF03788">
    <property type="entry name" value="LrgA"/>
    <property type="match status" value="1"/>
</dbReference>
<dbReference type="GO" id="GO:0016787">
    <property type="term" value="F:hydrolase activity"/>
    <property type="evidence" value="ECO:0007669"/>
    <property type="project" value="UniProtKB-KW"/>
</dbReference>